<dbReference type="EMBL" id="JXTB01000832">
    <property type="protein sequence ID" value="PON32316.1"/>
    <property type="molecule type" value="Genomic_DNA"/>
</dbReference>
<feature type="domain" description="S-locus glycoprotein" evidence="8">
    <location>
        <begin position="146"/>
        <end position="209"/>
    </location>
</feature>
<dbReference type="InterPro" id="IPR036426">
    <property type="entry name" value="Bulb-type_lectin_dom_sf"/>
</dbReference>
<evidence type="ECO:0000256" key="4">
    <source>
        <dbReference type="ARBA" id="ARBA00022989"/>
    </source>
</evidence>
<evidence type="ECO:0000313" key="9">
    <source>
        <dbReference type="EMBL" id="PON32316.1"/>
    </source>
</evidence>
<dbReference type="GO" id="GO:0030246">
    <property type="term" value="F:carbohydrate binding"/>
    <property type="evidence" value="ECO:0007669"/>
    <property type="project" value="UniProtKB-KW"/>
</dbReference>
<dbReference type="Proteomes" id="UP000237105">
    <property type="component" value="Unassembled WGS sequence"/>
</dbReference>
<keyword evidence="10" id="KW-1185">Reference proteome</keyword>
<dbReference type="GO" id="GO:0048544">
    <property type="term" value="P:recognition of pollen"/>
    <property type="evidence" value="ECO:0007669"/>
    <property type="project" value="InterPro"/>
</dbReference>
<keyword evidence="5" id="KW-0472">Membrane</keyword>
<organism evidence="9 10">
    <name type="scientific">Parasponia andersonii</name>
    <name type="common">Sponia andersonii</name>
    <dbReference type="NCBI Taxonomy" id="3476"/>
    <lineage>
        <taxon>Eukaryota</taxon>
        <taxon>Viridiplantae</taxon>
        <taxon>Streptophyta</taxon>
        <taxon>Embryophyta</taxon>
        <taxon>Tracheophyta</taxon>
        <taxon>Spermatophyta</taxon>
        <taxon>Magnoliopsida</taxon>
        <taxon>eudicotyledons</taxon>
        <taxon>Gunneridae</taxon>
        <taxon>Pentapetalae</taxon>
        <taxon>rosids</taxon>
        <taxon>fabids</taxon>
        <taxon>Rosales</taxon>
        <taxon>Cannabaceae</taxon>
        <taxon>Parasponia</taxon>
    </lineage>
</organism>
<evidence type="ECO:0000313" key="10">
    <source>
        <dbReference type="Proteomes" id="UP000237105"/>
    </source>
</evidence>
<keyword evidence="2" id="KW-0812">Transmembrane</keyword>
<dbReference type="PANTHER" id="PTHR47974:SF13">
    <property type="entry name" value="G-TYPE LECTIN S-RECEPTOR-LIKE SERINE_THREONINE-PROTEIN KINASE SD3-1"/>
    <property type="match status" value="1"/>
</dbReference>
<dbReference type="Gene3D" id="2.90.10.10">
    <property type="entry name" value="Bulb-type lectin domain"/>
    <property type="match status" value="1"/>
</dbReference>
<dbReference type="OrthoDB" id="733107at2759"/>
<evidence type="ECO:0000256" key="7">
    <source>
        <dbReference type="SAM" id="SignalP"/>
    </source>
</evidence>
<evidence type="ECO:0000259" key="8">
    <source>
        <dbReference type="Pfam" id="PF00954"/>
    </source>
</evidence>
<dbReference type="GO" id="GO:0016020">
    <property type="term" value="C:membrane"/>
    <property type="evidence" value="ECO:0007669"/>
    <property type="project" value="UniProtKB-SubCell"/>
</dbReference>
<feature type="chain" id="PRO_5015151041" evidence="7">
    <location>
        <begin position="29"/>
        <end position="226"/>
    </location>
</feature>
<evidence type="ECO:0000256" key="6">
    <source>
        <dbReference type="ARBA" id="ARBA00023157"/>
    </source>
</evidence>
<sequence>TLELNGFLLKWTFLLCLSIGLLLHSIASQIPLGSKLSVFENKFLVSPNGDFTFGFFNGSEHPNQFKLGVYLNSKSILVDQQTVVWVVGTDLTVGQLQLRWDIHFTYWTSKIPSGSNLMVFLTFDVALQIRDQRWEPTWLVFGEDHNDSIHYRYLRLDVDGNLRLYLWLEASQSWRLVLQAIENQCNVFATCGQYGIFVYTESGSRTCKCPFKLTNQSIPTCFVPPV</sequence>
<accession>A0A2P5A707</accession>
<dbReference type="AlphaFoldDB" id="A0A2P5A707"/>
<proteinExistence type="predicted"/>
<keyword evidence="6" id="KW-1015">Disulfide bond</keyword>
<reference evidence="10" key="1">
    <citation type="submission" date="2016-06" db="EMBL/GenBank/DDBJ databases">
        <title>Parallel loss of symbiosis genes in relatives of nitrogen-fixing non-legume Parasponia.</title>
        <authorList>
            <person name="Van Velzen R."/>
            <person name="Holmer R."/>
            <person name="Bu F."/>
            <person name="Rutten L."/>
            <person name="Van Zeijl A."/>
            <person name="Liu W."/>
            <person name="Santuari L."/>
            <person name="Cao Q."/>
            <person name="Sharma T."/>
            <person name="Shen D."/>
            <person name="Roswanjaya Y."/>
            <person name="Wardhani T."/>
            <person name="Kalhor M.S."/>
            <person name="Jansen J."/>
            <person name="Van den Hoogen J."/>
            <person name="Gungor B."/>
            <person name="Hartog M."/>
            <person name="Hontelez J."/>
            <person name="Verver J."/>
            <person name="Yang W.-C."/>
            <person name="Schijlen E."/>
            <person name="Repin R."/>
            <person name="Schilthuizen M."/>
            <person name="Schranz E."/>
            <person name="Heidstra R."/>
            <person name="Miyata K."/>
            <person name="Fedorova E."/>
            <person name="Kohlen W."/>
            <person name="Bisseling T."/>
            <person name="Smit S."/>
            <person name="Geurts R."/>
        </authorList>
    </citation>
    <scope>NUCLEOTIDE SEQUENCE [LARGE SCALE GENOMIC DNA]</scope>
    <source>
        <strain evidence="10">cv. WU1-14</strain>
    </source>
</reference>
<evidence type="ECO:0000256" key="3">
    <source>
        <dbReference type="ARBA" id="ARBA00022729"/>
    </source>
</evidence>
<keyword evidence="3 7" id="KW-0732">Signal</keyword>
<name>A0A2P5A707_PARAD</name>
<dbReference type="InterPro" id="IPR000858">
    <property type="entry name" value="S_locus_glycoprot_dom"/>
</dbReference>
<feature type="signal peptide" evidence="7">
    <location>
        <begin position="1"/>
        <end position="28"/>
    </location>
</feature>
<comment type="caution">
    <text evidence="9">The sequence shown here is derived from an EMBL/GenBank/DDBJ whole genome shotgun (WGS) entry which is preliminary data.</text>
</comment>
<comment type="subcellular location">
    <subcellularLocation>
        <location evidence="1">Membrane</location>
        <topology evidence="1">Single-pass membrane protein</topology>
    </subcellularLocation>
</comment>
<evidence type="ECO:0000256" key="5">
    <source>
        <dbReference type="ARBA" id="ARBA00023136"/>
    </source>
</evidence>
<protein>
    <submittedName>
        <fullName evidence="9">Bulb-type lectin domain containing protein</fullName>
    </submittedName>
</protein>
<evidence type="ECO:0000256" key="2">
    <source>
        <dbReference type="ARBA" id="ARBA00022692"/>
    </source>
</evidence>
<dbReference type="PANTHER" id="PTHR47974">
    <property type="entry name" value="OS07G0415500 PROTEIN"/>
    <property type="match status" value="1"/>
</dbReference>
<keyword evidence="4" id="KW-1133">Transmembrane helix</keyword>
<gene>
    <name evidence="9" type="ORF">PanWU01x14_362360</name>
</gene>
<dbReference type="STRING" id="3476.A0A2P5A707"/>
<dbReference type="Pfam" id="PF00954">
    <property type="entry name" value="S_locus_glycop"/>
    <property type="match status" value="1"/>
</dbReference>
<keyword evidence="9" id="KW-0430">Lectin</keyword>
<evidence type="ECO:0000256" key="1">
    <source>
        <dbReference type="ARBA" id="ARBA00004167"/>
    </source>
</evidence>
<feature type="non-terminal residue" evidence="9">
    <location>
        <position position="1"/>
    </location>
</feature>